<dbReference type="Proteomes" id="UP001212997">
    <property type="component" value="Unassembled WGS sequence"/>
</dbReference>
<feature type="region of interest" description="Disordered" evidence="1">
    <location>
        <begin position="551"/>
        <end position="583"/>
    </location>
</feature>
<reference evidence="2" key="1">
    <citation type="submission" date="2022-07" db="EMBL/GenBank/DDBJ databases">
        <title>Genome Sequence of Physisporinus lineatus.</title>
        <authorList>
            <person name="Buettner E."/>
        </authorList>
    </citation>
    <scope>NUCLEOTIDE SEQUENCE</scope>
    <source>
        <strain evidence="2">VT162</strain>
    </source>
</reference>
<feature type="compositionally biased region" description="Acidic residues" evidence="1">
    <location>
        <begin position="553"/>
        <end position="579"/>
    </location>
</feature>
<dbReference type="SUPFAM" id="SSF52047">
    <property type="entry name" value="RNI-like"/>
    <property type="match status" value="1"/>
</dbReference>
<evidence type="ECO:0000313" key="3">
    <source>
        <dbReference type="Proteomes" id="UP001212997"/>
    </source>
</evidence>
<gene>
    <name evidence="2" type="ORF">NLI96_g2445</name>
</gene>
<dbReference type="AlphaFoldDB" id="A0AAD5V8C5"/>
<dbReference type="Gene3D" id="3.80.10.10">
    <property type="entry name" value="Ribonuclease Inhibitor"/>
    <property type="match status" value="1"/>
</dbReference>
<dbReference type="EMBL" id="JANAWD010000055">
    <property type="protein sequence ID" value="KAJ3488999.1"/>
    <property type="molecule type" value="Genomic_DNA"/>
</dbReference>
<comment type="caution">
    <text evidence="2">The sequence shown here is derived from an EMBL/GenBank/DDBJ whole genome shotgun (WGS) entry which is preliminary data.</text>
</comment>
<evidence type="ECO:0000256" key="1">
    <source>
        <dbReference type="SAM" id="MobiDB-lite"/>
    </source>
</evidence>
<protein>
    <recommendedName>
        <fullName evidence="4">F-box domain-containing protein</fullName>
    </recommendedName>
</protein>
<sequence>MSKNTRSVPLFLRSDDLNPETRSKFEDEVTQLKRRVNAITTVSRLSDDILVMIFTEGVNVMTEDDSCEFHNILNCPENHSRPYGWIYLAHVCHHWRTIVLQMAVLWSNFVVGDLGFTERFLALSKTAPLTIKISLILRRIPTYLVFDAFSRIQAIELDVKIIEVLNLETRFPREAPILRKVVLRNFEALQQMPYRIRPGEGNFGDKPIPGIFDHCPLPSLTSLSIEGFIPDWQNHIFTPFLTCLTVRLTSQNKYGTGCMFDALDQMKNLRLLDLAFECVTLNWLTRQTRRVSLPKLEDLVLHDSTESCVYLFERLEFPTTTTVSIHVSDVGKASPFLPSLFAAACSRLSVTDAPRILTVGLWNNEHVFGRRDHFAFWDQIVGTRVIRSFQPTAKPLFHIEVIRAWDWISLLTMGLSLGPVSNTQVLFIGSRISWHDDPWEIIKESIPKVHTLHLRPPNIVVLERLLARDILHKSKRTNKTQPFFANLQMLVISEVRFNEDSVWCLENGLSGRKESGRPIHTLELHGCERLDEEDVDSFREYVDQVIWEKVEGLSDDGDDSEDEDDNKGGNDSEDDDEYDYGMGEFLCEREGGSVYQSSDEEL</sequence>
<evidence type="ECO:0000313" key="2">
    <source>
        <dbReference type="EMBL" id="KAJ3488999.1"/>
    </source>
</evidence>
<dbReference type="InterPro" id="IPR032675">
    <property type="entry name" value="LRR_dom_sf"/>
</dbReference>
<proteinExistence type="predicted"/>
<keyword evidence="3" id="KW-1185">Reference proteome</keyword>
<organism evidence="2 3">
    <name type="scientific">Meripilus lineatus</name>
    <dbReference type="NCBI Taxonomy" id="2056292"/>
    <lineage>
        <taxon>Eukaryota</taxon>
        <taxon>Fungi</taxon>
        <taxon>Dikarya</taxon>
        <taxon>Basidiomycota</taxon>
        <taxon>Agaricomycotina</taxon>
        <taxon>Agaricomycetes</taxon>
        <taxon>Polyporales</taxon>
        <taxon>Meripilaceae</taxon>
        <taxon>Meripilus</taxon>
    </lineage>
</organism>
<name>A0AAD5V8C5_9APHY</name>
<accession>A0AAD5V8C5</accession>
<evidence type="ECO:0008006" key="4">
    <source>
        <dbReference type="Google" id="ProtNLM"/>
    </source>
</evidence>